<evidence type="ECO:0000256" key="2">
    <source>
        <dbReference type="ARBA" id="ARBA00011738"/>
    </source>
</evidence>
<dbReference type="Pfam" id="PF02892">
    <property type="entry name" value="zf-BED"/>
    <property type="match status" value="1"/>
</dbReference>
<evidence type="ECO:0000259" key="12">
    <source>
        <dbReference type="Pfam" id="PF05699"/>
    </source>
</evidence>
<keyword evidence="6" id="KW-0805">Transcription regulation</keyword>
<dbReference type="GO" id="GO:0003677">
    <property type="term" value="F:DNA binding"/>
    <property type="evidence" value="ECO:0007669"/>
    <property type="project" value="UniProtKB-KW"/>
</dbReference>
<keyword evidence="9" id="KW-0539">Nucleus</keyword>
<keyword evidence="3" id="KW-0479">Metal-binding</keyword>
<dbReference type="Pfam" id="PF14372">
    <property type="entry name" value="hAT-like_RNase-H"/>
    <property type="match status" value="1"/>
</dbReference>
<evidence type="ECO:0000256" key="3">
    <source>
        <dbReference type="ARBA" id="ARBA00022723"/>
    </source>
</evidence>
<evidence type="ECO:0000256" key="6">
    <source>
        <dbReference type="ARBA" id="ARBA00023015"/>
    </source>
</evidence>
<dbReference type="Pfam" id="PF05699">
    <property type="entry name" value="Dimer_Tnp_hAT"/>
    <property type="match status" value="1"/>
</dbReference>
<keyword evidence="8" id="KW-0804">Transcription</keyword>
<dbReference type="InterPro" id="IPR036236">
    <property type="entry name" value="Znf_C2H2_sf"/>
</dbReference>
<dbReference type="InterPro" id="IPR012337">
    <property type="entry name" value="RNaseH-like_sf"/>
</dbReference>
<evidence type="ECO:0000256" key="8">
    <source>
        <dbReference type="ARBA" id="ARBA00023163"/>
    </source>
</evidence>
<keyword evidence="4" id="KW-0863">Zinc-finger</keyword>
<dbReference type="GO" id="GO:0008270">
    <property type="term" value="F:zinc ion binding"/>
    <property type="evidence" value="ECO:0007669"/>
    <property type="project" value="UniProtKB-KW"/>
</dbReference>
<evidence type="ECO:0000313" key="16">
    <source>
        <dbReference type="RefSeq" id="XP_019702282.1"/>
    </source>
</evidence>
<sequence>MFDDPVMSESTEMEGSGNTNVTESHNPRSRKLRSLVWNDFTKEQKADGSFVAICNHCKKQLTASSRSGTTHLKNHLGICMSSKRLKRKKLVVRRLVLKSTDAKNDGAPGLEHPQFDQELSRQDLARMIVLHGYPFSVVHHVGFRTFVRNLQPQFKLPSYDVVKADCMKFYENARLRLHEVLDKLHCRVSLTVDIWRSGDGLEYVCLMCHYVDDEWKLKKKILNFVPIEAPLAGEEISKSIAEKLREWNIDKKLGSMVLDNCSTSDIVTRELLKSLRPKGFLLSNGDLFCVHSCAHVLNLMVQESMELACELTNRVRNSVQHVKSSQERSIRFQKAAKQVGAPEKPLVLDAPTSWVSTYLMLETACQYQDAFSCLAEWDADFTDFLSSKAWSDAKAVTECLEVLYHVIEKFSATRVPTANLYFNDICGIHLLMKRWCMSPHPIVASMAAQMLEKFEQYWDLTRIVMAIASILDPRYKMKSIEYYFKLIYGDPYEAKARIDNIRNSFINLYNEYALQSANSSKNQALLCYVGNTSGYTSSESGTGGESKTSYRVTLSDTRRGLDQYLQETSSSQPSKSDMDMYLEEAVHPSKEGLDDNFNILAWWKFNAAKYPVLSMMAHDILAIPVSIVPLDSEARTLNQYLSPMDPIIVQGIICAQDWLKDEIEASPTVGPMDALALVSAAAGLEGDDECMMPPNGDEFSPLSK</sequence>
<evidence type="ECO:0000256" key="5">
    <source>
        <dbReference type="ARBA" id="ARBA00022833"/>
    </source>
</evidence>
<evidence type="ECO:0000256" key="10">
    <source>
        <dbReference type="SAM" id="MobiDB-lite"/>
    </source>
</evidence>
<proteinExistence type="predicted"/>
<dbReference type="Proteomes" id="UP000504607">
    <property type="component" value="Chromosome 1"/>
</dbReference>
<evidence type="ECO:0000256" key="1">
    <source>
        <dbReference type="ARBA" id="ARBA00004123"/>
    </source>
</evidence>
<protein>
    <submittedName>
        <fullName evidence="15 16">Zinc finger BED domain-containing protein RICESLEEPER 1 isoform X1</fullName>
    </submittedName>
</protein>
<keyword evidence="5" id="KW-0862">Zinc</keyword>
<evidence type="ECO:0000256" key="4">
    <source>
        <dbReference type="ARBA" id="ARBA00022771"/>
    </source>
</evidence>
<keyword evidence="14" id="KW-1185">Reference proteome</keyword>
<feature type="domain" description="BED-type" evidence="11">
    <location>
        <begin position="35"/>
        <end position="76"/>
    </location>
</feature>
<gene>
    <name evidence="15 16" type="primary">LOC105046479</name>
</gene>
<name>A0A6J0PC63_ELAGV</name>
<dbReference type="SUPFAM" id="SSF53098">
    <property type="entry name" value="Ribonuclease H-like"/>
    <property type="match status" value="1"/>
</dbReference>
<feature type="region of interest" description="Disordered" evidence="10">
    <location>
        <begin position="1"/>
        <end position="28"/>
    </location>
</feature>
<dbReference type="GO" id="GO:0005634">
    <property type="term" value="C:nucleus"/>
    <property type="evidence" value="ECO:0007669"/>
    <property type="project" value="UniProtKB-SubCell"/>
</dbReference>
<dbReference type="SUPFAM" id="SSF57667">
    <property type="entry name" value="beta-beta-alpha zinc fingers"/>
    <property type="match status" value="1"/>
</dbReference>
<dbReference type="RefSeq" id="XP_019702280.1">
    <property type="nucleotide sequence ID" value="XM_019846721.2"/>
</dbReference>
<dbReference type="InterPro" id="IPR025525">
    <property type="entry name" value="hAT-like_transposase_RNase-H"/>
</dbReference>
<feature type="domain" description="HAT C-terminal dimerisation" evidence="12">
    <location>
        <begin position="578"/>
        <end position="659"/>
    </location>
</feature>
<dbReference type="PANTHER" id="PTHR46481">
    <property type="entry name" value="ZINC FINGER BED DOMAIN-CONTAINING PROTEIN 4"/>
    <property type="match status" value="1"/>
</dbReference>
<accession>A0A6J0PC63</accession>
<evidence type="ECO:0000256" key="9">
    <source>
        <dbReference type="ARBA" id="ARBA00023242"/>
    </source>
</evidence>
<comment type="subunit">
    <text evidence="2">Homodimer.</text>
</comment>
<evidence type="ECO:0000313" key="14">
    <source>
        <dbReference type="Proteomes" id="UP000504607"/>
    </source>
</evidence>
<keyword evidence="7" id="KW-0238">DNA-binding</keyword>
<dbReference type="InterPro" id="IPR003656">
    <property type="entry name" value="Znf_BED"/>
</dbReference>
<comment type="subcellular location">
    <subcellularLocation>
        <location evidence="1">Nucleus</location>
    </subcellularLocation>
</comment>
<feature type="domain" description="hAT-like transposase RNase-H fold" evidence="13">
    <location>
        <begin position="411"/>
        <end position="512"/>
    </location>
</feature>
<dbReference type="PANTHER" id="PTHR46481:SF11">
    <property type="entry name" value="ZINC FINGER BED DOMAIN-CONTAINING PROTEIN RICESLEEPER 2-LIKE"/>
    <property type="match status" value="1"/>
</dbReference>
<dbReference type="SUPFAM" id="SSF140996">
    <property type="entry name" value="Hermes dimerisation domain"/>
    <property type="match status" value="1"/>
</dbReference>
<organism evidence="14 15">
    <name type="scientific">Elaeis guineensis var. tenera</name>
    <name type="common">Oil palm</name>
    <dbReference type="NCBI Taxonomy" id="51953"/>
    <lineage>
        <taxon>Eukaryota</taxon>
        <taxon>Viridiplantae</taxon>
        <taxon>Streptophyta</taxon>
        <taxon>Embryophyta</taxon>
        <taxon>Tracheophyta</taxon>
        <taxon>Spermatophyta</taxon>
        <taxon>Magnoliopsida</taxon>
        <taxon>Liliopsida</taxon>
        <taxon>Arecaceae</taxon>
        <taxon>Arecoideae</taxon>
        <taxon>Cocoseae</taxon>
        <taxon>Elaeidinae</taxon>
        <taxon>Elaeis</taxon>
    </lineage>
</organism>
<dbReference type="InterPro" id="IPR052035">
    <property type="entry name" value="ZnF_BED_domain_contain"/>
</dbReference>
<evidence type="ECO:0000259" key="11">
    <source>
        <dbReference type="Pfam" id="PF02892"/>
    </source>
</evidence>
<evidence type="ECO:0000256" key="7">
    <source>
        <dbReference type="ARBA" id="ARBA00023125"/>
    </source>
</evidence>
<evidence type="ECO:0000313" key="15">
    <source>
        <dbReference type="RefSeq" id="XP_019702280.1"/>
    </source>
</evidence>
<dbReference type="GO" id="GO:0046983">
    <property type="term" value="F:protein dimerization activity"/>
    <property type="evidence" value="ECO:0007669"/>
    <property type="project" value="InterPro"/>
</dbReference>
<dbReference type="OrthoDB" id="1607513at2759"/>
<evidence type="ECO:0000259" key="13">
    <source>
        <dbReference type="Pfam" id="PF14372"/>
    </source>
</evidence>
<dbReference type="GeneID" id="105046479"/>
<dbReference type="SMART" id="SM00614">
    <property type="entry name" value="ZnF_BED"/>
    <property type="match status" value="1"/>
</dbReference>
<dbReference type="RefSeq" id="XP_019702282.1">
    <property type="nucleotide sequence ID" value="XM_019846723.2"/>
</dbReference>
<dbReference type="InterPro" id="IPR008906">
    <property type="entry name" value="HATC_C_dom"/>
</dbReference>
<reference evidence="15 16" key="1">
    <citation type="submission" date="2025-04" db="UniProtKB">
        <authorList>
            <consortium name="RefSeq"/>
        </authorList>
    </citation>
    <scope>IDENTIFICATION</scope>
</reference>
<dbReference type="AlphaFoldDB" id="A0A6J0PC63"/>